<dbReference type="AlphaFoldDB" id="A0A561BTR1"/>
<feature type="transmembrane region" description="Helical" evidence="1">
    <location>
        <begin position="27"/>
        <end position="47"/>
    </location>
</feature>
<feature type="transmembrane region" description="Helical" evidence="1">
    <location>
        <begin position="123"/>
        <end position="149"/>
    </location>
</feature>
<comment type="caution">
    <text evidence="2">The sequence shown here is derived from an EMBL/GenBank/DDBJ whole genome shotgun (WGS) entry which is preliminary data.</text>
</comment>
<keyword evidence="1" id="KW-1133">Transmembrane helix</keyword>
<protein>
    <submittedName>
        <fullName evidence="2">Uncharacterized protein</fullName>
    </submittedName>
</protein>
<accession>A0A561BTR1</accession>
<feature type="transmembrane region" description="Helical" evidence="1">
    <location>
        <begin position="96"/>
        <end position="117"/>
    </location>
</feature>
<feature type="transmembrane region" description="Helical" evidence="1">
    <location>
        <begin position="53"/>
        <end position="75"/>
    </location>
</feature>
<sequence>MASPLARVNVGADAWDLVWSFLHRTMVVNLGLAVGGVPLFLALATVAEPWRYPVFFGVLTLPLGPSLAAAFAYLAGEDPSLRVLTRAYRAPAVRALLLWSGVVGLLGVLLADIHVLYDAMPGAAVVPLLAVLAVLVLAAGLAALVLVATKPELPIRTILRVAVYAAVRTWPLSLLSLVVLAVAAVIVNQVPLAGLATVPGCAVWVLLTNARFQLGGVLDASRSHVQ</sequence>
<organism evidence="2 3">
    <name type="scientific">Kribbella amoyensis</name>
    <dbReference type="NCBI Taxonomy" id="996641"/>
    <lineage>
        <taxon>Bacteria</taxon>
        <taxon>Bacillati</taxon>
        <taxon>Actinomycetota</taxon>
        <taxon>Actinomycetes</taxon>
        <taxon>Propionibacteriales</taxon>
        <taxon>Kribbellaceae</taxon>
        <taxon>Kribbella</taxon>
    </lineage>
</organism>
<dbReference type="Proteomes" id="UP000318380">
    <property type="component" value="Unassembled WGS sequence"/>
</dbReference>
<dbReference type="EMBL" id="VIVK01000001">
    <property type="protein sequence ID" value="TWD82218.1"/>
    <property type="molecule type" value="Genomic_DNA"/>
</dbReference>
<gene>
    <name evidence="2" type="ORF">FB561_3346</name>
</gene>
<feature type="transmembrane region" description="Helical" evidence="1">
    <location>
        <begin position="161"/>
        <end position="186"/>
    </location>
</feature>
<dbReference type="OrthoDB" id="4212508at2"/>
<proteinExistence type="predicted"/>
<reference evidence="2 3" key="1">
    <citation type="submission" date="2019-06" db="EMBL/GenBank/DDBJ databases">
        <title>Sequencing the genomes of 1000 actinobacteria strains.</title>
        <authorList>
            <person name="Klenk H.-P."/>
        </authorList>
    </citation>
    <scope>NUCLEOTIDE SEQUENCE [LARGE SCALE GENOMIC DNA]</scope>
    <source>
        <strain evidence="2 3">DSM 24683</strain>
    </source>
</reference>
<evidence type="ECO:0000256" key="1">
    <source>
        <dbReference type="SAM" id="Phobius"/>
    </source>
</evidence>
<keyword evidence="3" id="KW-1185">Reference proteome</keyword>
<evidence type="ECO:0000313" key="3">
    <source>
        <dbReference type="Proteomes" id="UP000318380"/>
    </source>
</evidence>
<evidence type="ECO:0000313" key="2">
    <source>
        <dbReference type="EMBL" id="TWD82218.1"/>
    </source>
</evidence>
<name>A0A561BTR1_9ACTN</name>
<keyword evidence="1" id="KW-0812">Transmembrane</keyword>
<keyword evidence="1" id="KW-0472">Membrane</keyword>
<dbReference type="RefSeq" id="WP_145807653.1">
    <property type="nucleotide sequence ID" value="NZ_VIVK01000001.1"/>
</dbReference>